<reference evidence="1 2" key="1">
    <citation type="journal article" date="2021" name="Front. Genet.">
        <title>Chromosome-Level Genome Assembly Reveals Significant Gene Expansion in the Toll and IMD Signaling Pathways of Dendrolimus kikuchii.</title>
        <authorList>
            <person name="Zhou J."/>
            <person name="Wu P."/>
            <person name="Xiong Z."/>
            <person name="Liu N."/>
            <person name="Zhao N."/>
            <person name="Ji M."/>
            <person name="Qiu Y."/>
            <person name="Yang B."/>
        </authorList>
    </citation>
    <scope>NUCLEOTIDE SEQUENCE [LARGE SCALE GENOMIC DNA]</scope>
    <source>
        <strain evidence="1">Ann1</strain>
    </source>
</reference>
<keyword evidence="2" id="KW-1185">Reference proteome</keyword>
<organism evidence="1 2">
    <name type="scientific">Dendrolimus kikuchii</name>
    <dbReference type="NCBI Taxonomy" id="765133"/>
    <lineage>
        <taxon>Eukaryota</taxon>
        <taxon>Metazoa</taxon>
        <taxon>Ecdysozoa</taxon>
        <taxon>Arthropoda</taxon>
        <taxon>Hexapoda</taxon>
        <taxon>Insecta</taxon>
        <taxon>Pterygota</taxon>
        <taxon>Neoptera</taxon>
        <taxon>Endopterygota</taxon>
        <taxon>Lepidoptera</taxon>
        <taxon>Glossata</taxon>
        <taxon>Ditrysia</taxon>
        <taxon>Bombycoidea</taxon>
        <taxon>Lasiocampidae</taxon>
        <taxon>Dendrolimus</taxon>
    </lineage>
</organism>
<evidence type="ECO:0000313" key="2">
    <source>
        <dbReference type="Proteomes" id="UP000824533"/>
    </source>
</evidence>
<gene>
    <name evidence="1" type="ORF">K1T71_010645</name>
</gene>
<comment type="caution">
    <text evidence="1">The sequence shown here is derived from an EMBL/GenBank/DDBJ whole genome shotgun (WGS) entry which is preliminary data.</text>
</comment>
<proteinExistence type="predicted"/>
<dbReference type="EMBL" id="CM034405">
    <property type="protein sequence ID" value="KAJ0173496.1"/>
    <property type="molecule type" value="Genomic_DNA"/>
</dbReference>
<evidence type="ECO:0000313" key="1">
    <source>
        <dbReference type="EMBL" id="KAJ0173496.1"/>
    </source>
</evidence>
<protein>
    <submittedName>
        <fullName evidence="1">Uncharacterized protein</fullName>
    </submittedName>
</protein>
<accession>A0ACC1CPU9</accession>
<name>A0ACC1CPU9_9NEOP</name>
<dbReference type="Proteomes" id="UP000824533">
    <property type="component" value="Linkage Group LG19"/>
</dbReference>
<sequence length="459" mass="51320">MLGKIFALFGLIVLSNGMVSYDNYKVYSVVPSNEVQVQRLTDLMKEGYEFWSEVLVVGQDTRIMVSPEQEKDFVEYSKSIGMEALLKIANVQELIDAQMAPSTIDRSTSLGSFHWDGYHNLSVIHAWLDELPGMYPGIVTPVVIGTSIEGRQIKGVVIDFKAGERGANPLTAMIEGGIHAREWISPATVTWIIKEFLSSNDSDVRYLAETFVWHIFPVTNPDGYEYTFRSNRMWRKNRNPANYIVCDNGDTDIGNGIDLNRNFDFLWMTTGASDNPCSTTYAGPVPSSELEAQSIINYVLGLKQTGNVIYYFAFHSYSQMILIPYSHASGLQVLEASNYADMYEIAIRGAEKLEAVHGTHYQVGTSAEILYEVSGSSFDWVKGVADIPIVYLFELRDVGQFGFLLPKEQIIPNSQEIVACLVEMDKATRDLKYYYSGSTSLVASFTSLLITALLLVVMK</sequence>